<feature type="signal peptide" evidence="1">
    <location>
        <begin position="1"/>
        <end position="21"/>
    </location>
</feature>
<evidence type="ECO:0000313" key="2">
    <source>
        <dbReference type="EMBL" id="VVC92186.1"/>
    </source>
</evidence>
<reference evidence="2 3" key="1">
    <citation type="submission" date="2017-07" db="EMBL/GenBank/DDBJ databases">
        <authorList>
            <person name="Talla V."/>
            <person name="Backstrom N."/>
        </authorList>
    </citation>
    <scope>NUCLEOTIDE SEQUENCE [LARGE SCALE GENOMIC DNA]</scope>
</reference>
<organism evidence="2 3">
    <name type="scientific">Leptidea sinapis</name>
    <dbReference type="NCBI Taxonomy" id="189913"/>
    <lineage>
        <taxon>Eukaryota</taxon>
        <taxon>Metazoa</taxon>
        <taxon>Ecdysozoa</taxon>
        <taxon>Arthropoda</taxon>
        <taxon>Hexapoda</taxon>
        <taxon>Insecta</taxon>
        <taxon>Pterygota</taxon>
        <taxon>Neoptera</taxon>
        <taxon>Endopterygota</taxon>
        <taxon>Lepidoptera</taxon>
        <taxon>Glossata</taxon>
        <taxon>Ditrysia</taxon>
        <taxon>Papilionoidea</taxon>
        <taxon>Pieridae</taxon>
        <taxon>Dismorphiinae</taxon>
        <taxon>Leptidea</taxon>
    </lineage>
</organism>
<gene>
    <name evidence="2" type="ORF">LSINAPIS_LOCUS4684</name>
</gene>
<feature type="chain" id="PRO_5023106444" evidence="1">
    <location>
        <begin position="22"/>
        <end position="239"/>
    </location>
</feature>
<dbReference type="AlphaFoldDB" id="A0A5E4Q4L0"/>
<dbReference type="EMBL" id="FZQP02001226">
    <property type="protein sequence ID" value="VVC92186.1"/>
    <property type="molecule type" value="Genomic_DNA"/>
</dbReference>
<dbReference type="Proteomes" id="UP000324832">
    <property type="component" value="Unassembled WGS sequence"/>
</dbReference>
<proteinExistence type="predicted"/>
<name>A0A5E4Q4L0_9NEOP</name>
<sequence>MDSSFKFRWLLALLLVVITHAFCKPLEDNTGVDAQEEMMDMAESQNPFLPRFAMKILKERREKARAQRLTMNKAILIIGVFGFYANASTTTEAEVNVIFENNNPVTDTISLFNSENEQKNDEATLNNESDEPETNFDANINIVIEEDLEIPVNQFLPQETKGNLPVDDYYRNDVIERNADEIMDTAAGFVPIPIIRRQKPKRRFATRRYFRRNPYPYRRYQFYSPYYGFYRPSSLRYYY</sequence>
<evidence type="ECO:0000256" key="1">
    <source>
        <dbReference type="SAM" id="SignalP"/>
    </source>
</evidence>
<keyword evidence="1" id="KW-0732">Signal</keyword>
<protein>
    <submittedName>
        <fullName evidence="2">Uncharacterized protein</fullName>
    </submittedName>
</protein>
<evidence type="ECO:0000313" key="3">
    <source>
        <dbReference type="Proteomes" id="UP000324832"/>
    </source>
</evidence>
<accession>A0A5E4Q4L0</accession>
<keyword evidence="3" id="KW-1185">Reference proteome</keyword>